<dbReference type="Proteomes" id="UP001231189">
    <property type="component" value="Unassembled WGS sequence"/>
</dbReference>
<dbReference type="InterPro" id="IPR001810">
    <property type="entry name" value="F-box_dom"/>
</dbReference>
<organism evidence="4 5">
    <name type="scientific">Lolium multiflorum</name>
    <name type="common">Italian ryegrass</name>
    <name type="synonym">Lolium perenne subsp. multiflorum</name>
    <dbReference type="NCBI Taxonomy" id="4521"/>
    <lineage>
        <taxon>Eukaryota</taxon>
        <taxon>Viridiplantae</taxon>
        <taxon>Streptophyta</taxon>
        <taxon>Embryophyta</taxon>
        <taxon>Tracheophyta</taxon>
        <taxon>Spermatophyta</taxon>
        <taxon>Magnoliopsida</taxon>
        <taxon>Liliopsida</taxon>
        <taxon>Poales</taxon>
        <taxon>Poaceae</taxon>
        <taxon>BOP clade</taxon>
        <taxon>Pooideae</taxon>
        <taxon>Poodae</taxon>
        <taxon>Poeae</taxon>
        <taxon>Poeae Chloroplast Group 2 (Poeae type)</taxon>
        <taxon>Loliodinae</taxon>
        <taxon>Loliinae</taxon>
        <taxon>Lolium</taxon>
    </lineage>
</organism>
<reference evidence="4" key="1">
    <citation type="submission" date="2023-07" db="EMBL/GenBank/DDBJ databases">
        <title>A chromosome-level genome assembly of Lolium multiflorum.</title>
        <authorList>
            <person name="Chen Y."/>
            <person name="Copetti D."/>
            <person name="Kolliker R."/>
            <person name="Studer B."/>
        </authorList>
    </citation>
    <scope>NUCLEOTIDE SEQUENCE</scope>
    <source>
        <strain evidence="4">02402/16</strain>
        <tissue evidence="4">Leaf</tissue>
    </source>
</reference>
<dbReference type="Pfam" id="PF03478">
    <property type="entry name" value="Beta-prop_KIB1-4"/>
    <property type="match status" value="1"/>
</dbReference>
<name>A0AAD8WFH3_LOLMU</name>
<proteinExistence type="predicted"/>
<feature type="domain" description="KIB1-4 beta-propeller" evidence="3">
    <location>
        <begin position="76"/>
        <end position="217"/>
    </location>
</feature>
<feature type="domain" description="F-box" evidence="2">
    <location>
        <begin position="14"/>
        <end position="49"/>
    </location>
</feature>
<dbReference type="PANTHER" id="PTHR33110:SF100">
    <property type="entry name" value="F-BOX DOMAIN-CONTAINING PROTEIN"/>
    <property type="match status" value="1"/>
</dbReference>
<evidence type="ECO:0008006" key="6">
    <source>
        <dbReference type="Google" id="ProtNLM"/>
    </source>
</evidence>
<evidence type="ECO:0000256" key="1">
    <source>
        <dbReference type="SAM" id="MobiDB-lite"/>
    </source>
</evidence>
<evidence type="ECO:0000313" key="4">
    <source>
        <dbReference type="EMBL" id="KAK1653720.1"/>
    </source>
</evidence>
<dbReference type="InterPro" id="IPR005174">
    <property type="entry name" value="KIB1-4_b-propeller"/>
</dbReference>
<feature type="region of interest" description="Disordered" evidence="1">
    <location>
        <begin position="311"/>
        <end position="339"/>
    </location>
</feature>
<feature type="compositionally biased region" description="Acidic residues" evidence="1">
    <location>
        <begin position="263"/>
        <end position="283"/>
    </location>
</feature>
<accession>A0AAD8WFH3</accession>
<comment type="caution">
    <text evidence="4">The sequence shown here is derived from an EMBL/GenBank/DDBJ whole genome shotgun (WGS) entry which is preliminary data.</text>
</comment>
<dbReference type="SUPFAM" id="SSF81383">
    <property type="entry name" value="F-box domain"/>
    <property type="match status" value="1"/>
</dbReference>
<gene>
    <name evidence="4" type="ORF">QYE76_071525</name>
</gene>
<dbReference type="Gene3D" id="1.20.1280.50">
    <property type="match status" value="1"/>
</dbReference>
<evidence type="ECO:0000259" key="2">
    <source>
        <dbReference type="Pfam" id="PF00646"/>
    </source>
</evidence>
<dbReference type="Pfam" id="PF00646">
    <property type="entry name" value="F-box"/>
    <property type="match status" value="1"/>
</dbReference>
<dbReference type="EMBL" id="JAUUTY010000004">
    <property type="protein sequence ID" value="KAK1653720.1"/>
    <property type="molecule type" value="Genomic_DNA"/>
</dbReference>
<keyword evidence="5" id="KW-1185">Reference proteome</keyword>
<evidence type="ECO:0000259" key="3">
    <source>
        <dbReference type="Pfam" id="PF03478"/>
    </source>
</evidence>
<evidence type="ECO:0000313" key="5">
    <source>
        <dbReference type="Proteomes" id="UP001231189"/>
    </source>
</evidence>
<dbReference type="AlphaFoldDB" id="A0AAD8WFH3"/>
<dbReference type="InterPro" id="IPR036047">
    <property type="entry name" value="F-box-like_dom_sf"/>
</dbReference>
<protein>
    <recommendedName>
        <fullName evidence="6">F-box domain-containing protein</fullName>
    </recommendedName>
</protein>
<feature type="compositionally biased region" description="Polar residues" evidence="1">
    <location>
        <begin position="313"/>
        <end position="323"/>
    </location>
</feature>
<dbReference type="PANTHER" id="PTHR33110">
    <property type="entry name" value="F-BOX/KELCH-REPEAT PROTEIN-RELATED"/>
    <property type="match status" value="1"/>
</dbReference>
<feature type="compositionally biased region" description="Acidic residues" evidence="1">
    <location>
        <begin position="229"/>
        <end position="256"/>
    </location>
</feature>
<feature type="region of interest" description="Disordered" evidence="1">
    <location>
        <begin position="229"/>
        <end position="299"/>
    </location>
</feature>
<sequence length="499" mass="56590">MASTTTSQPSQWADLLPELLGRVIARLPFPDDLAHLRAVCRPWYAAVREHACPEVPWIIHSDGTFVTTYDYGFHRRVPFLDNTRFIGATGSWLALCRTNINDGQRSYFLHNPFTKTTVPLPGLDAVIGKVSHRFKIWKVLMRSNEDDIIIVMTNHSDYPIILCRHGKARAWSPQQSEMQFACISDVAFCKGSLFGITVDRKFVMLALDEDEDGTPNATCVGCLIKYMPGDDEVDEEDSNEDDGEAIGNEYEQESEYSDASSFAEEDEDDEEASNNNDEEDADYNEVPSSLDEVDEEASNVKDEFAEDVAIVNKPNSEDNLFNNNDHEDVSGNEDESDTSNVSYGYENNEAASNISDDYDKYYNGDMAIVIEDEDDECDGDKPHKLRNYTVTTRHLIESDGKLLMPRRQKRILHSSGSYTFNVEVLEADLDVGEWVPTNVTGTLYVSDRNSQYVSTLSGEEDELTWYFTEDHDMFDPESQTSEEMIRSMSTWFFPQELVV</sequence>